<keyword evidence="3" id="KW-1185">Reference proteome</keyword>
<name>A0A5B7EAX1_PORTR</name>
<dbReference type="Pfam" id="PF02036">
    <property type="entry name" value="SCP2"/>
    <property type="match status" value="1"/>
</dbReference>
<protein>
    <submittedName>
        <fullName evidence="2">Stomatin-like protein 1</fullName>
    </submittedName>
</protein>
<dbReference type="OrthoDB" id="2105077at2759"/>
<comment type="caution">
    <text evidence="2">The sequence shown here is derived from an EMBL/GenBank/DDBJ whole genome shotgun (WGS) entry which is preliminary data.</text>
</comment>
<evidence type="ECO:0000313" key="2">
    <source>
        <dbReference type="EMBL" id="MPC30788.1"/>
    </source>
</evidence>
<dbReference type="EMBL" id="VSRR010002318">
    <property type="protein sequence ID" value="MPC30788.1"/>
    <property type="molecule type" value="Genomic_DNA"/>
</dbReference>
<dbReference type="InterPro" id="IPR036527">
    <property type="entry name" value="SCP2_sterol-bd_dom_sf"/>
</dbReference>
<feature type="domain" description="SCP2" evidence="1">
    <location>
        <begin position="46"/>
        <end position="93"/>
    </location>
</feature>
<proteinExistence type="predicted"/>
<dbReference type="SUPFAM" id="SSF55718">
    <property type="entry name" value="SCP-like"/>
    <property type="match status" value="1"/>
</dbReference>
<sequence>MLSKLFIPDSSVYVKLDPCNETKFKLRPIICFPGVRQVVEGDLPKVTPDVAVTIAKSDLMAILEGSLAPLQAYLSGHLTVQGNVQMLMGLESLRQGNKEKDVDDIFIV</sequence>
<dbReference type="AlphaFoldDB" id="A0A5B7EAX1"/>
<evidence type="ECO:0000313" key="3">
    <source>
        <dbReference type="Proteomes" id="UP000324222"/>
    </source>
</evidence>
<dbReference type="Proteomes" id="UP000324222">
    <property type="component" value="Unassembled WGS sequence"/>
</dbReference>
<accession>A0A5B7EAX1</accession>
<organism evidence="2 3">
    <name type="scientific">Portunus trituberculatus</name>
    <name type="common">Swimming crab</name>
    <name type="synonym">Neptunus trituberculatus</name>
    <dbReference type="NCBI Taxonomy" id="210409"/>
    <lineage>
        <taxon>Eukaryota</taxon>
        <taxon>Metazoa</taxon>
        <taxon>Ecdysozoa</taxon>
        <taxon>Arthropoda</taxon>
        <taxon>Crustacea</taxon>
        <taxon>Multicrustacea</taxon>
        <taxon>Malacostraca</taxon>
        <taxon>Eumalacostraca</taxon>
        <taxon>Eucarida</taxon>
        <taxon>Decapoda</taxon>
        <taxon>Pleocyemata</taxon>
        <taxon>Brachyura</taxon>
        <taxon>Eubrachyura</taxon>
        <taxon>Portunoidea</taxon>
        <taxon>Portunidae</taxon>
        <taxon>Portuninae</taxon>
        <taxon>Portunus</taxon>
    </lineage>
</organism>
<gene>
    <name evidence="2" type="primary">STOML1</name>
    <name evidence="2" type="ORF">E2C01_024056</name>
</gene>
<dbReference type="InterPro" id="IPR003033">
    <property type="entry name" value="SCP2_sterol-bd_dom"/>
</dbReference>
<reference evidence="2 3" key="1">
    <citation type="submission" date="2019-05" db="EMBL/GenBank/DDBJ databases">
        <title>Another draft genome of Portunus trituberculatus and its Hox gene families provides insights of decapod evolution.</title>
        <authorList>
            <person name="Jeong J.-H."/>
            <person name="Song I."/>
            <person name="Kim S."/>
            <person name="Choi T."/>
            <person name="Kim D."/>
            <person name="Ryu S."/>
            <person name="Kim W."/>
        </authorList>
    </citation>
    <scope>NUCLEOTIDE SEQUENCE [LARGE SCALE GENOMIC DNA]</scope>
    <source>
        <tissue evidence="2">Muscle</tissue>
    </source>
</reference>
<evidence type="ECO:0000259" key="1">
    <source>
        <dbReference type="Pfam" id="PF02036"/>
    </source>
</evidence>
<dbReference type="Gene3D" id="3.30.1050.10">
    <property type="entry name" value="SCP2 sterol-binding domain"/>
    <property type="match status" value="1"/>
</dbReference>